<dbReference type="Proteomes" id="UP001152300">
    <property type="component" value="Unassembled WGS sequence"/>
</dbReference>
<feature type="compositionally biased region" description="Basic residues" evidence="1">
    <location>
        <begin position="33"/>
        <end position="42"/>
    </location>
</feature>
<gene>
    <name evidence="2" type="ORF">OCU04_010565</name>
</gene>
<keyword evidence="3" id="KW-1185">Reference proteome</keyword>
<name>A0A9X0ACG7_9HELO</name>
<sequence>MIYSYLISSGEAMKPDFARPSRIHECRMGSSAGKKKRRRQTRKLPMVHSDLHMDSYINQSIRARFFLGCSRACRTQSMRMRDIIFPDCPPTKTSAPKPIGF</sequence>
<proteinExistence type="predicted"/>
<accession>A0A9X0ACG7</accession>
<dbReference type="EMBL" id="JAPEIS010000013">
    <property type="protein sequence ID" value="KAJ8060222.1"/>
    <property type="molecule type" value="Genomic_DNA"/>
</dbReference>
<evidence type="ECO:0000313" key="2">
    <source>
        <dbReference type="EMBL" id="KAJ8060222.1"/>
    </source>
</evidence>
<comment type="caution">
    <text evidence="2">The sequence shown here is derived from an EMBL/GenBank/DDBJ whole genome shotgun (WGS) entry which is preliminary data.</text>
</comment>
<organism evidence="2 3">
    <name type="scientific">Sclerotinia nivalis</name>
    <dbReference type="NCBI Taxonomy" id="352851"/>
    <lineage>
        <taxon>Eukaryota</taxon>
        <taxon>Fungi</taxon>
        <taxon>Dikarya</taxon>
        <taxon>Ascomycota</taxon>
        <taxon>Pezizomycotina</taxon>
        <taxon>Leotiomycetes</taxon>
        <taxon>Helotiales</taxon>
        <taxon>Sclerotiniaceae</taxon>
        <taxon>Sclerotinia</taxon>
    </lineage>
</organism>
<evidence type="ECO:0000256" key="1">
    <source>
        <dbReference type="SAM" id="MobiDB-lite"/>
    </source>
</evidence>
<evidence type="ECO:0000313" key="3">
    <source>
        <dbReference type="Proteomes" id="UP001152300"/>
    </source>
</evidence>
<reference evidence="2" key="1">
    <citation type="submission" date="2022-11" db="EMBL/GenBank/DDBJ databases">
        <title>Genome Resource of Sclerotinia nivalis Strain SnTB1, a Plant Pathogen Isolated from American Ginseng.</title>
        <authorList>
            <person name="Fan S."/>
        </authorList>
    </citation>
    <scope>NUCLEOTIDE SEQUENCE</scope>
    <source>
        <strain evidence="2">SnTB1</strain>
    </source>
</reference>
<dbReference type="AlphaFoldDB" id="A0A9X0ACG7"/>
<feature type="region of interest" description="Disordered" evidence="1">
    <location>
        <begin position="25"/>
        <end position="44"/>
    </location>
</feature>
<protein>
    <submittedName>
        <fullName evidence="2">Uncharacterized protein</fullName>
    </submittedName>
</protein>